<dbReference type="InterPro" id="IPR006052">
    <property type="entry name" value="TNF_dom"/>
</dbReference>
<feature type="domain" description="THD" evidence="3">
    <location>
        <begin position="229"/>
        <end position="345"/>
    </location>
</feature>
<gene>
    <name evidence="4" type="ORF">MCOR_38515</name>
</gene>
<keyword evidence="2" id="KW-0472">Membrane</keyword>
<evidence type="ECO:0000256" key="1">
    <source>
        <dbReference type="ARBA" id="ARBA00008670"/>
    </source>
</evidence>
<keyword evidence="5" id="KW-1185">Reference proteome</keyword>
<dbReference type="GO" id="GO:0006955">
    <property type="term" value="P:immune response"/>
    <property type="evidence" value="ECO:0007669"/>
    <property type="project" value="InterPro"/>
</dbReference>
<dbReference type="Proteomes" id="UP000507470">
    <property type="component" value="Unassembled WGS sequence"/>
</dbReference>
<keyword evidence="2" id="KW-0812">Transmembrane</keyword>
<dbReference type="SUPFAM" id="SSF49842">
    <property type="entry name" value="TNF-like"/>
    <property type="match status" value="1"/>
</dbReference>
<feature type="transmembrane region" description="Helical" evidence="2">
    <location>
        <begin position="99"/>
        <end position="121"/>
    </location>
</feature>
<evidence type="ECO:0000313" key="4">
    <source>
        <dbReference type="EMBL" id="CAC5404759.1"/>
    </source>
</evidence>
<name>A0A6J8DA15_MYTCO</name>
<evidence type="ECO:0000313" key="5">
    <source>
        <dbReference type="Proteomes" id="UP000507470"/>
    </source>
</evidence>
<dbReference type="EMBL" id="CACVKT020007030">
    <property type="protein sequence ID" value="CAC5404759.1"/>
    <property type="molecule type" value="Genomic_DNA"/>
</dbReference>
<reference evidence="4 5" key="1">
    <citation type="submission" date="2020-06" db="EMBL/GenBank/DDBJ databases">
        <authorList>
            <person name="Li R."/>
            <person name="Bekaert M."/>
        </authorList>
    </citation>
    <scope>NUCLEOTIDE SEQUENCE [LARGE SCALE GENOMIC DNA]</scope>
    <source>
        <strain evidence="5">wild</strain>
    </source>
</reference>
<proteinExistence type="inferred from homology"/>
<sequence>MYVIYHSSGKICNRTNVILLERKGSEEGKGKKSCGFIMSSREEYCSNQYSENISSAYCTVVNCKTNTIEYAEDKLLPLPFSSKDHHKTVLSYHKLKKSFMCMLILNALLLVVVIICMLMIVPNISTMDNNTPPQSPDKFQDKDHLTCLSIQNKLTRLYRNGQMVENVKDGDICSLEDFMDSFIQHVEDAMQKEKSNVSAAFHLVTNNTYTDRCQDSKTLHCLKNWKLSMNTTKISVKDESIEVPSNGAYFLYSRVVINAKVNSHLNEMETITHSIRHSNTGHHFSDLETSMVKCGVIKNTMSHISYIEKIQYLEQGSQIKVALDFPKDIIMQPSVNAGAFGMFKL</sequence>
<dbReference type="OrthoDB" id="6081693at2759"/>
<comment type="similarity">
    <text evidence="1">Belongs to the tumor necrosis factor family.</text>
</comment>
<dbReference type="GO" id="GO:0016020">
    <property type="term" value="C:membrane"/>
    <property type="evidence" value="ECO:0007669"/>
    <property type="project" value="InterPro"/>
</dbReference>
<evidence type="ECO:0000259" key="3">
    <source>
        <dbReference type="Pfam" id="PF00229"/>
    </source>
</evidence>
<dbReference type="Pfam" id="PF00229">
    <property type="entry name" value="TNF"/>
    <property type="match status" value="1"/>
</dbReference>
<dbReference type="Gene3D" id="2.60.120.40">
    <property type="match status" value="1"/>
</dbReference>
<dbReference type="GO" id="GO:0005164">
    <property type="term" value="F:tumor necrosis factor receptor binding"/>
    <property type="evidence" value="ECO:0007669"/>
    <property type="project" value="InterPro"/>
</dbReference>
<organism evidence="4 5">
    <name type="scientific">Mytilus coruscus</name>
    <name type="common">Sea mussel</name>
    <dbReference type="NCBI Taxonomy" id="42192"/>
    <lineage>
        <taxon>Eukaryota</taxon>
        <taxon>Metazoa</taxon>
        <taxon>Spiralia</taxon>
        <taxon>Lophotrochozoa</taxon>
        <taxon>Mollusca</taxon>
        <taxon>Bivalvia</taxon>
        <taxon>Autobranchia</taxon>
        <taxon>Pteriomorphia</taxon>
        <taxon>Mytilida</taxon>
        <taxon>Mytiloidea</taxon>
        <taxon>Mytilidae</taxon>
        <taxon>Mytilinae</taxon>
        <taxon>Mytilus</taxon>
    </lineage>
</organism>
<dbReference type="InterPro" id="IPR008983">
    <property type="entry name" value="Tumour_necrosis_fac-like_dom"/>
</dbReference>
<dbReference type="AlphaFoldDB" id="A0A6J8DA15"/>
<accession>A0A6J8DA15</accession>
<evidence type="ECO:0000256" key="2">
    <source>
        <dbReference type="SAM" id="Phobius"/>
    </source>
</evidence>
<protein>
    <recommendedName>
        <fullName evidence="3">THD domain-containing protein</fullName>
    </recommendedName>
</protein>
<keyword evidence="2" id="KW-1133">Transmembrane helix</keyword>